<dbReference type="Pfam" id="PF02872">
    <property type="entry name" value="5_nucleotid_C"/>
    <property type="match status" value="1"/>
</dbReference>
<dbReference type="GO" id="GO:0000166">
    <property type="term" value="F:nucleotide binding"/>
    <property type="evidence" value="ECO:0007669"/>
    <property type="project" value="UniProtKB-KW"/>
</dbReference>
<dbReference type="PRINTS" id="PR01607">
    <property type="entry name" value="APYRASEFAMLY"/>
</dbReference>
<keyword evidence="2" id="KW-0547">Nucleotide-binding</keyword>
<dbReference type="GO" id="GO:0008253">
    <property type="term" value="F:5'-nucleotidase activity"/>
    <property type="evidence" value="ECO:0007669"/>
    <property type="project" value="TreeGrafter"/>
</dbReference>
<dbReference type="Gene3D" id="3.90.780.10">
    <property type="entry name" value="5'-Nucleotidase, C-terminal domain"/>
    <property type="match status" value="1"/>
</dbReference>
<evidence type="ECO:0000259" key="4">
    <source>
        <dbReference type="Pfam" id="PF02872"/>
    </source>
</evidence>
<comment type="caution">
    <text evidence="5">The sequence shown here is derived from an EMBL/GenBank/DDBJ whole genome shotgun (WGS) entry which is preliminary data.</text>
</comment>
<dbReference type="AlphaFoldDB" id="A0A3L8PZR1"/>
<dbReference type="PROSITE" id="PS51257">
    <property type="entry name" value="PROKAR_LIPOPROTEIN"/>
    <property type="match status" value="1"/>
</dbReference>
<sequence>MKTNFIKGLVATAVLAALTGCGNNNDSEPSKEVREGQPLSLSVIHMNDTHSNFDPVKADFKLGQVGSTVFTEFGGYPRLLKATDRLIAESQEKKQPSLVLHGGDAWQGTIYFQLNKGKANAALLKEMKIDAMAFGNHEFDLSTSEVKDFVDAINFPIVAANVDTSEDSALAGNDNIKPYQLFAFKGAEKRSINAVSEAKNDESILAVVGVALEDMPKIADGTGDLAFSKEIESTQKVVDSLKEKGVNKVVVLSHIGLKKDILLAEGTTGVDLIVGGHSHTLLGDYKELGYKNEGTYAQQITQKDGKSKTCIVQAGDLAQAIGRAEVKFDKEGNLLSCMGNNTLLSDDEFFDKERRTDQDLITGYGKDLVNLFIDAQKVITREGEDEALRATIDANYKPEYIKALGRELAKIENTIKHFRRPTAEDKHGSKVAPLVAQSFLDWANKAEIKQLTNKTVHIALAPAGGVRTHLNAVALWEGQVTYEMLPFKNSLSIVELTGSQIKTLLESVITPVLDPAEHAGKFPYVAGMRYTYKQTEKLKEVDGKKVGKGEISVLQLNTGTLEQPVWENIEANKAYNVVLDQYHANGRDGWTEIAKAQNANEGKIRFDIAKKGDAYSAFKVKELTFNATKKKYYPVFDGEALKCRGSVEVNCAMDSEAFIQFADKLDKIEPIAYPMVTMEYLK</sequence>
<feature type="domain" description="Calcineurin-like phosphoesterase" evidence="3">
    <location>
        <begin position="42"/>
        <end position="280"/>
    </location>
</feature>
<dbReference type="Proteomes" id="UP000281474">
    <property type="component" value="Unassembled WGS sequence"/>
</dbReference>
<keyword evidence="2" id="KW-0378">Hydrolase</keyword>
<evidence type="ECO:0000259" key="3">
    <source>
        <dbReference type="Pfam" id="PF00149"/>
    </source>
</evidence>
<dbReference type="Pfam" id="PF00149">
    <property type="entry name" value="Metallophos"/>
    <property type="match status" value="1"/>
</dbReference>
<gene>
    <name evidence="5" type="ORF">D5018_05990</name>
</gene>
<dbReference type="SUPFAM" id="SSF56300">
    <property type="entry name" value="Metallo-dependent phosphatases"/>
    <property type="match status" value="1"/>
</dbReference>
<keyword evidence="6" id="KW-1185">Reference proteome</keyword>
<dbReference type="InterPro" id="IPR029052">
    <property type="entry name" value="Metallo-depent_PP-like"/>
</dbReference>
<protein>
    <submittedName>
        <fullName evidence="5">Bifunctional metallophosphatase/5'-nucleotidase</fullName>
    </submittedName>
</protein>
<dbReference type="SUPFAM" id="SSF55816">
    <property type="entry name" value="5'-nucleotidase (syn. UDP-sugar hydrolase), C-terminal domain"/>
    <property type="match status" value="1"/>
</dbReference>
<accession>A0A3L8PZR1</accession>
<dbReference type="Gene3D" id="3.60.21.10">
    <property type="match status" value="1"/>
</dbReference>
<evidence type="ECO:0000256" key="2">
    <source>
        <dbReference type="RuleBase" id="RU362119"/>
    </source>
</evidence>
<evidence type="ECO:0000256" key="1">
    <source>
        <dbReference type="ARBA" id="ARBA00022729"/>
    </source>
</evidence>
<dbReference type="InterPro" id="IPR008334">
    <property type="entry name" value="5'-Nucleotdase_C"/>
</dbReference>
<dbReference type="InterPro" id="IPR004843">
    <property type="entry name" value="Calcineurin-like_PHP"/>
</dbReference>
<dbReference type="GO" id="GO:0009166">
    <property type="term" value="P:nucleotide catabolic process"/>
    <property type="evidence" value="ECO:0007669"/>
    <property type="project" value="InterPro"/>
</dbReference>
<dbReference type="InterPro" id="IPR006179">
    <property type="entry name" value="5_nucleotidase/apyrase"/>
</dbReference>
<dbReference type="EMBL" id="QZEI01000013">
    <property type="protein sequence ID" value="RLV60650.1"/>
    <property type="molecule type" value="Genomic_DNA"/>
</dbReference>
<dbReference type="InterPro" id="IPR036907">
    <property type="entry name" value="5'-Nucleotdase_C_sf"/>
</dbReference>
<dbReference type="RefSeq" id="WP_121838100.1">
    <property type="nucleotide sequence ID" value="NZ_ML014762.1"/>
</dbReference>
<evidence type="ECO:0000313" key="5">
    <source>
        <dbReference type="EMBL" id="RLV60650.1"/>
    </source>
</evidence>
<dbReference type="GO" id="GO:0030288">
    <property type="term" value="C:outer membrane-bounded periplasmic space"/>
    <property type="evidence" value="ECO:0007669"/>
    <property type="project" value="TreeGrafter"/>
</dbReference>
<dbReference type="OrthoDB" id="9803927at2"/>
<organism evidence="5 6">
    <name type="scientific">Parashewanella curva</name>
    <dbReference type="NCBI Taxonomy" id="2338552"/>
    <lineage>
        <taxon>Bacteria</taxon>
        <taxon>Pseudomonadati</taxon>
        <taxon>Pseudomonadota</taxon>
        <taxon>Gammaproteobacteria</taxon>
        <taxon>Alteromonadales</taxon>
        <taxon>Shewanellaceae</taxon>
        <taxon>Parashewanella</taxon>
    </lineage>
</organism>
<comment type="similarity">
    <text evidence="2">Belongs to the 5'-nucleotidase family.</text>
</comment>
<feature type="domain" description="5'-Nucleotidase C-terminal" evidence="4">
    <location>
        <begin position="423"/>
        <end position="591"/>
    </location>
</feature>
<evidence type="ECO:0000313" key="6">
    <source>
        <dbReference type="Proteomes" id="UP000281474"/>
    </source>
</evidence>
<dbReference type="PANTHER" id="PTHR11575">
    <property type="entry name" value="5'-NUCLEOTIDASE-RELATED"/>
    <property type="match status" value="1"/>
</dbReference>
<name>A0A3L8PZR1_9GAMM</name>
<dbReference type="GO" id="GO:0008768">
    <property type="term" value="F:UDP-sugar diphosphatase activity"/>
    <property type="evidence" value="ECO:0007669"/>
    <property type="project" value="TreeGrafter"/>
</dbReference>
<dbReference type="PANTHER" id="PTHR11575:SF24">
    <property type="entry name" value="5'-NUCLEOTIDASE"/>
    <property type="match status" value="1"/>
</dbReference>
<proteinExistence type="inferred from homology"/>
<reference evidence="5 6" key="1">
    <citation type="submission" date="2018-09" db="EMBL/GenBank/DDBJ databases">
        <title>Phylogeny of the Shewanellaceae, and recommendation for two new genera, Pseudoshewanella and Parashewanella.</title>
        <authorList>
            <person name="Wang G."/>
        </authorList>
    </citation>
    <scope>NUCLEOTIDE SEQUENCE [LARGE SCALE GENOMIC DNA]</scope>
    <source>
        <strain evidence="5 6">C51</strain>
    </source>
</reference>
<keyword evidence="1" id="KW-0732">Signal</keyword>